<feature type="non-terminal residue" evidence="1">
    <location>
        <position position="1"/>
    </location>
</feature>
<dbReference type="EMBL" id="CAKXAJ010019833">
    <property type="protein sequence ID" value="CAH2218941.1"/>
    <property type="molecule type" value="Genomic_DNA"/>
</dbReference>
<evidence type="ECO:0000313" key="2">
    <source>
        <dbReference type="Proteomes" id="UP000838756"/>
    </source>
</evidence>
<name>A0A8S4QTM3_9NEOP</name>
<evidence type="ECO:0000313" key="1">
    <source>
        <dbReference type="EMBL" id="CAH2218941.1"/>
    </source>
</evidence>
<keyword evidence="2" id="KW-1185">Reference proteome</keyword>
<organism evidence="1 2">
    <name type="scientific">Pararge aegeria aegeria</name>
    <dbReference type="NCBI Taxonomy" id="348720"/>
    <lineage>
        <taxon>Eukaryota</taxon>
        <taxon>Metazoa</taxon>
        <taxon>Ecdysozoa</taxon>
        <taxon>Arthropoda</taxon>
        <taxon>Hexapoda</taxon>
        <taxon>Insecta</taxon>
        <taxon>Pterygota</taxon>
        <taxon>Neoptera</taxon>
        <taxon>Endopterygota</taxon>
        <taxon>Lepidoptera</taxon>
        <taxon>Glossata</taxon>
        <taxon>Ditrysia</taxon>
        <taxon>Papilionoidea</taxon>
        <taxon>Nymphalidae</taxon>
        <taxon>Satyrinae</taxon>
        <taxon>Satyrini</taxon>
        <taxon>Parargina</taxon>
        <taxon>Pararge</taxon>
    </lineage>
</organism>
<protein>
    <submittedName>
        <fullName evidence="1">Jg4401 protein</fullName>
    </submittedName>
</protein>
<accession>A0A8S4QTM3</accession>
<gene>
    <name evidence="1" type="primary">jg4401</name>
    <name evidence="1" type="ORF">PAEG_LOCUS6450</name>
</gene>
<comment type="caution">
    <text evidence="1">The sequence shown here is derived from an EMBL/GenBank/DDBJ whole genome shotgun (WGS) entry which is preliminary data.</text>
</comment>
<dbReference type="AlphaFoldDB" id="A0A8S4QTM3"/>
<reference evidence="1" key="1">
    <citation type="submission" date="2022-03" db="EMBL/GenBank/DDBJ databases">
        <authorList>
            <person name="Lindestad O."/>
        </authorList>
    </citation>
    <scope>NUCLEOTIDE SEQUENCE</scope>
</reference>
<dbReference type="Proteomes" id="UP000838756">
    <property type="component" value="Unassembled WGS sequence"/>
</dbReference>
<proteinExistence type="predicted"/>
<sequence length="56" mass="6140">MPQSTTFNQTILDTADATSLHHKSEVLGKMESGSAFQILAVQIRNEDARHVRGIST</sequence>